<organism evidence="1">
    <name type="scientific">Tanacetum cinerariifolium</name>
    <name type="common">Dalmatian daisy</name>
    <name type="synonym">Chrysanthemum cinerariifolium</name>
    <dbReference type="NCBI Taxonomy" id="118510"/>
    <lineage>
        <taxon>Eukaryota</taxon>
        <taxon>Viridiplantae</taxon>
        <taxon>Streptophyta</taxon>
        <taxon>Embryophyta</taxon>
        <taxon>Tracheophyta</taxon>
        <taxon>Spermatophyta</taxon>
        <taxon>Magnoliopsida</taxon>
        <taxon>eudicotyledons</taxon>
        <taxon>Gunneridae</taxon>
        <taxon>Pentapetalae</taxon>
        <taxon>asterids</taxon>
        <taxon>campanulids</taxon>
        <taxon>Asterales</taxon>
        <taxon>Asteraceae</taxon>
        <taxon>Asteroideae</taxon>
        <taxon>Anthemideae</taxon>
        <taxon>Anthemidinae</taxon>
        <taxon>Tanacetum</taxon>
    </lineage>
</organism>
<comment type="caution">
    <text evidence="1">The sequence shown here is derived from an EMBL/GenBank/DDBJ whole genome shotgun (WGS) entry which is preliminary data.</text>
</comment>
<name>A0A699R6L8_TANCI</name>
<proteinExistence type="predicted"/>
<dbReference type="EMBL" id="BKCJ011066714">
    <property type="protein sequence ID" value="GFC78641.1"/>
    <property type="molecule type" value="Genomic_DNA"/>
</dbReference>
<dbReference type="AlphaFoldDB" id="A0A699R6L8"/>
<sequence>SITVQQFDELFQPWIDEDEEFPPTPIAPINAPAVQAPEIAIATPSTTLISKGAPVVTISPSVFESSPQDTSVYASSSIPVNADGTPNSPIAHVQKWTKDHPLDNFIGDVQCPVSTRKQLRTNAIWCFFNEFISHVEPKNYKQALEHSCWIKAMQEEIHEFECLDVWLLDLKLSDYLLRMQQARNDYLSDGCKNSFSEWRAQ</sequence>
<accession>A0A699R6L8</accession>
<evidence type="ECO:0008006" key="2">
    <source>
        <dbReference type="Google" id="ProtNLM"/>
    </source>
</evidence>
<feature type="non-terminal residue" evidence="1">
    <location>
        <position position="1"/>
    </location>
</feature>
<gene>
    <name evidence="1" type="ORF">Tci_850611</name>
</gene>
<protein>
    <recommendedName>
        <fullName evidence="2">Integrase, catalytic region, zinc finger, CCHC-type, peptidase aspartic, catalytic</fullName>
    </recommendedName>
</protein>
<evidence type="ECO:0000313" key="1">
    <source>
        <dbReference type="EMBL" id="GFC78641.1"/>
    </source>
</evidence>
<reference evidence="1" key="1">
    <citation type="journal article" date="2019" name="Sci. Rep.">
        <title>Draft genome of Tanacetum cinerariifolium, the natural source of mosquito coil.</title>
        <authorList>
            <person name="Yamashiro T."/>
            <person name="Shiraishi A."/>
            <person name="Satake H."/>
            <person name="Nakayama K."/>
        </authorList>
    </citation>
    <scope>NUCLEOTIDE SEQUENCE</scope>
</reference>